<proteinExistence type="predicted"/>
<dbReference type="EMBL" id="JAOZEW010000016">
    <property type="protein sequence ID" value="MCV9929047.1"/>
    <property type="molecule type" value="Genomic_DNA"/>
</dbReference>
<dbReference type="RefSeq" id="WP_264207148.1">
    <property type="nucleotide sequence ID" value="NZ_JAOZEW010000016.1"/>
</dbReference>
<keyword evidence="1" id="KW-1133">Transmembrane helix</keyword>
<evidence type="ECO:0000313" key="3">
    <source>
        <dbReference type="Proteomes" id="UP001151079"/>
    </source>
</evidence>
<keyword evidence="1" id="KW-0472">Membrane</keyword>
<dbReference type="AlphaFoldDB" id="A0A9X2ZFX7"/>
<accession>A0A9X2ZFX7</accession>
<protein>
    <submittedName>
        <fullName evidence="2">Uncharacterized protein</fullName>
    </submittedName>
</protein>
<organism evidence="2 3">
    <name type="scientific">Flavobacterium shii</name>
    <dbReference type="NCBI Taxonomy" id="2987687"/>
    <lineage>
        <taxon>Bacteria</taxon>
        <taxon>Pseudomonadati</taxon>
        <taxon>Bacteroidota</taxon>
        <taxon>Flavobacteriia</taxon>
        <taxon>Flavobacteriales</taxon>
        <taxon>Flavobacteriaceae</taxon>
        <taxon>Flavobacterium</taxon>
    </lineage>
</organism>
<keyword evidence="1" id="KW-0812">Transmembrane</keyword>
<keyword evidence="3" id="KW-1185">Reference proteome</keyword>
<evidence type="ECO:0000313" key="2">
    <source>
        <dbReference type="EMBL" id="MCV9929047.1"/>
    </source>
</evidence>
<gene>
    <name evidence="2" type="ORF">OIU83_15385</name>
</gene>
<evidence type="ECO:0000256" key="1">
    <source>
        <dbReference type="SAM" id="Phobius"/>
    </source>
</evidence>
<comment type="caution">
    <text evidence="2">The sequence shown here is derived from an EMBL/GenBank/DDBJ whole genome shotgun (WGS) entry which is preliminary data.</text>
</comment>
<feature type="transmembrane region" description="Helical" evidence="1">
    <location>
        <begin position="159"/>
        <end position="179"/>
    </location>
</feature>
<reference evidence="2" key="1">
    <citation type="submission" date="2022-10" db="EMBL/GenBank/DDBJ databases">
        <title>Two novel species of Flavobacterium.</title>
        <authorList>
            <person name="Liu Q."/>
            <person name="Xin Y.-H."/>
        </authorList>
    </citation>
    <scope>NUCLEOTIDE SEQUENCE</scope>
    <source>
        <strain evidence="2">LS1R49</strain>
    </source>
</reference>
<name>A0A9X2ZFX7_9FLAO</name>
<sequence>MSTCINPKNPTKLFLKVLLFTLFYLALCIVLHSCKAKPMENSHTTQTVIASTKDSVKTTVISGAINDTLKIQLPKVQTAKPECDSITKAELQRVLQLLNSHKKSGDNEAGIYYDSLKNQIVAWQKIAQTKNENTTTNKKYIYLKGDNLIKYVPVKYIPLWVKILASIGFATLLFVCYRISRIFI</sequence>
<dbReference type="Proteomes" id="UP001151079">
    <property type="component" value="Unassembled WGS sequence"/>
</dbReference>